<evidence type="ECO:0000256" key="2">
    <source>
        <dbReference type="ARBA" id="ARBA00022473"/>
    </source>
</evidence>
<dbReference type="GO" id="GO:0008270">
    <property type="term" value="F:zinc ion binding"/>
    <property type="evidence" value="ECO:0007669"/>
    <property type="project" value="UniProtKB-KW"/>
</dbReference>
<name>A0AAD8BXY9_BIOPF</name>
<keyword evidence="2" id="KW-0217">Developmental protein</keyword>
<evidence type="ECO:0000256" key="6">
    <source>
        <dbReference type="ARBA" id="ARBA00022782"/>
    </source>
</evidence>
<dbReference type="GO" id="GO:0003729">
    <property type="term" value="F:mRNA binding"/>
    <property type="evidence" value="ECO:0007669"/>
    <property type="project" value="UniProtKB-ARBA"/>
</dbReference>
<proteinExistence type="inferred from homology"/>
<comment type="similarity">
    <text evidence="10">Belongs to the ZAR1 family.</text>
</comment>
<dbReference type="GO" id="GO:0006412">
    <property type="term" value="P:translation"/>
    <property type="evidence" value="ECO:0007669"/>
    <property type="project" value="TreeGrafter"/>
</dbReference>
<accession>A0AAD8BXY9</accession>
<comment type="caution">
    <text evidence="13">The sequence shown here is derived from an EMBL/GenBank/DDBJ whole genome shotgun (WGS) entry which is preliminary data.</text>
</comment>
<feature type="domain" description="3CxxC-type" evidence="12">
    <location>
        <begin position="81"/>
        <end position="204"/>
    </location>
</feature>
<evidence type="ECO:0000313" key="13">
    <source>
        <dbReference type="EMBL" id="KAK0062877.1"/>
    </source>
</evidence>
<evidence type="ECO:0000256" key="9">
    <source>
        <dbReference type="ARBA" id="ARBA00022943"/>
    </source>
</evidence>
<comment type="subcellular location">
    <subcellularLocation>
        <location evidence="1">Cytoplasm</location>
    </subcellularLocation>
</comment>
<evidence type="ECO:0000256" key="10">
    <source>
        <dbReference type="ARBA" id="ARBA00034699"/>
    </source>
</evidence>
<keyword evidence="3" id="KW-0963">Cytoplasm</keyword>
<feature type="compositionally biased region" description="Polar residues" evidence="11">
    <location>
        <begin position="50"/>
        <end position="59"/>
    </location>
</feature>
<dbReference type="PANTHER" id="PTHR31054">
    <property type="entry name" value="ZYGOTE ARREST PROTEIN 1-LIKE ISOFORM X1"/>
    <property type="match status" value="1"/>
</dbReference>
<keyword evidence="9" id="KW-0896">Oogenesis</keyword>
<dbReference type="GO" id="GO:0048477">
    <property type="term" value="P:oogenesis"/>
    <property type="evidence" value="ECO:0007669"/>
    <property type="project" value="UniProtKB-KW"/>
</dbReference>
<keyword evidence="5" id="KW-0863">Zinc-finger</keyword>
<keyword evidence="4" id="KW-0479">Metal-binding</keyword>
<organism evidence="13 14">
    <name type="scientific">Biomphalaria pfeifferi</name>
    <name type="common">Bloodfluke planorb</name>
    <name type="synonym">Freshwater snail</name>
    <dbReference type="NCBI Taxonomy" id="112525"/>
    <lineage>
        <taxon>Eukaryota</taxon>
        <taxon>Metazoa</taxon>
        <taxon>Spiralia</taxon>
        <taxon>Lophotrochozoa</taxon>
        <taxon>Mollusca</taxon>
        <taxon>Gastropoda</taxon>
        <taxon>Heterobranchia</taxon>
        <taxon>Euthyneura</taxon>
        <taxon>Panpulmonata</taxon>
        <taxon>Hygrophila</taxon>
        <taxon>Lymnaeoidea</taxon>
        <taxon>Planorbidae</taxon>
        <taxon>Biomphalaria</taxon>
    </lineage>
</organism>
<dbReference type="InterPro" id="IPR027377">
    <property type="entry name" value="ZAR1/RTP1-5-like_Znf-3CxxC"/>
</dbReference>
<evidence type="ECO:0000256" key="4">
    <source>
        <dbReference type="ARBA" id="ARBA00022723"/>
    </source>
</evidence>
<dbReference type="GO" id="GO:0005737">
    <property type="term" value="C:cytoplasm"/>
    <property type="evidence" value="ECO:0007669"/>
    <property type="project" value="UniProtKB-SubCell"/>
</dbReference>
<evidence type="ECO:0000256" key="11">
    <source>
        <dbReference type="SAM" id="MobiDB-lite"/>
    </source>
</evidence>
<keyword evidence="8" id="KW-0694">RNA-binding</keyword>
<dbReference type="PANTHER" id="PTHR31054:SF3">
    <property type="entry name" value="ZYGOTE ARREST PROTEIN 1-LIKE"/>
    <property type="match status" value="1"/>
</dbReference>
<protein>
    <submittedName>
        <fullName evidence="13">Zygote arrest protein 1-like isoform X2</fullName>
    </submittedName>
</protein>
<dbReference type="GO" id="GO:0017148">
    <property type="term" value="P:negative regulation of translation"/>
    <property type="evidence" value="ECO:0007669"/>
    <property type="project" value="UniProtKB-ARBA"/>
</dbReference>
<dbReference type="AlphaFoldDB" id="A0AAD8BXY9"/>
<evidence type="ECO:0000313" key="14">
    <source>
        <dbReference type="Proteomes" id="UP001233172"/>
    </source>
</evidence>
<keyword evidence="6" id="KW-0221">Differentiation</keyword>
<keyword evidence="14" id="KW-1185">Reference proteome</keyword>
<reference evidence="13" key="1">
    <citation type="journal article" date="2023" name="PLoS Negl. Trop. Dis.">
        <title>A genome sequence for Biomphalaria pfeifferi, the major vector snail for the human-infecting parasite Schistosoma mansoni.</title>
        <authorList>
            <person name="Bu L."/>
            <person name="Lu L."/>
            <person name="Laidemitt M.R."/>
            <person name="Zhang S.M."/>
            <person name="Mutuku M."/>
            <person name="Mkoji G."/>
            <person name="Steinauer M."/>
            <person name="Loker E.S."/>
        </authorList>
    </citation>
    <scope>NUCLEOTIDE SEQUENCE</scope>
    <source>
        <strain evidence="13">KasaAsao</strain>
    </source>
</reference>
<feature type="region of interest" description="Disordered" evidence="11">
    <location>
        <begin position="20"/>
        <end position="70"/>
    </location>
</feature>
<evidence type="ECO:0000256" key="8">
    <source>
        <dbReference type="ARBA" id="ARBA00022884"/>
    </source>
</evidence>
<evidence type="ECO:0000256" key="7">
    <source>
        <dbReference type="ARBA" id="ARBA00022833"/>
    </source>
</evidence>
<reference evidence="13" key="2">
    <citation type="submission" date="2023-04" db="EMBL/GenBank/DDBJ databases">
        <authorList>
            <person name="Bu L."/>
            <person name="Lu L."/>
            <person name="Laidemitt M.R."/>
            <person name="Zhang S.M."/>
            <person name="Mutuku M."/>
            <person name="Mkoji G."/>
            <person name="Steinauer M."/>
            <person name="Loker E.S."/>
        </authorList>
    </citation>
    <scope>NUCLEOTIDE SEQUENCE</scope>
    <source>
        <strain evidence="13">KasaAsao</strain>
        <tissue evidence="13">Whole Snail</tissue>
    </source>
</reference>
<dbReference type="InterPro" id="IPR026775">
    <property type="entry name" value="Zar1"/>
</dbReference>
<dbReference type="Proteomes" id="UP001233172">
    <property type="component" value="Unassembled WGS sequence"/>
</dbReference>
<evidence type="ECO:0000259" key="12">
    <source>
        <dbReference type="SMART" id="SM01328"/>
    </source>
</evidence>
<evidence type="ECO:0000256" key="1">
    <source>
        <dbReference type="ARBA" id="ARBA00004496"/>
    </source>
</evidence>
<dbReference type="Pfam" id="PF13695">
    <property type="entry name" value="Zn_ribbon_3CxxC"/>
    <property type="match status" value="1"/>
</dbReference>
<evidence type="ECO:0000256" key="3">
    <source>
        <dbReference type="ARBA" id="ARBA00022490"/>
    </source>
</evidence>
<evidence type="ECO:0000256" key="5">
    <source>
        <dbReference type="ARBA" id="ARBA00022771"/>
    </source>
</evidence>
<dbReference type="SMART" id="SM01328">
    <property type="entry name" value="zf-3CxxC"/>
    <property type="match status" value="1"/>
</dbReference>
<sequence length="221" mass="25986">MDGSKQEKIADIPIVIVLESMTNMDAANPPPKTKRKRNRRSRKKTNQNTIGDTNQNSDPENVDKTAFKKKGRRRRWRYDDRYYGRFHCKKCNRHWDSAHVYTVAGTKKVKFKQRCKDCEDSWLFPYSLQMLQCSVCGESQCTCKCDDCGKLRHKRFIKNDQGEHVVNIEFEYCRCEKSRNIPVGQYIDRKKNHPSDLCQKCQKGRRCVNVQSHDSAEDNEP</sequence>
<feature type="compositionally biased region" description="Basic residues" evidence="11">
    <location>
        <begin position="32"/>
        <end position="45"/>
    </location>
</feature>
<dbReference type="EMBL" id="JASAOG010000023">
    <property type="protein sequence ID" value="KAK0062877.1"/>
    <property type="molecule type" value="Genomic_DNA"/>
</dbReference>
<gene>
    <name evidence="13" type="ORF">Bpfe_007597</name>
</gene>
<keyword evidence="7" id="KW-0862">Zinc</keyword>